<name>A0A5C4SQ75_9FLAO</name>
<dbReference type="AlphaFoldDB" id="A0A5C4SQ75"/>
<dbReference type="Pfam" id="PF18967">
    <property type="entry name" value="PycTM"/>
    <property type="match status" value="1"/>
</dbReference>
<dbReference type="OrthoDB" id="823069at2"/>
<organism evidence="10 11">
    <name type="scientific">Allotamlana fucoidanivorans</name>
    <dbReference type="NCBI Taxonomy" id="2583814"/>
    <lineage>
        <taxon>Bacteria</taxon>
        <taxon>Pseudomonadati</taxon>
        <taxon>Bacteroidota</taxon>
        <taxon>Flavobacteriia</taxon>
        <taxon>Flavobacteriales</taxon>
        <taxon>Flavobacteriaceae</taxon>
        <taxon>Allotamlana</taxon>
    </lineage>
</organism>
<keyword evidence="3 8" id="KW-0812">Transmembrane</keyword>
<keyword evidence="6" id="KW-0051">Antiviral defense</keyword>
<feature type="transmembrane region" description="Helical" evidence="8">
    <location>
        <begin position="41"/>
        <end position="59"/>
    </location>
</feature>
<evidence type="ECO:0000256" key="7">
    <source>
        <dbReference type="ARBA" id="ARBA00023136"/>
    </source>
</evidence>
<feature type="transmembrane region" description="Helical" evidence="8">
    <location>
        <begin position="71"/>
        <end position="91"/>
    </location>
</feature>
<evidence type="ECO:0000256" key="2">
    <source>
        <dbReference type="ARBA" id="ARBA00022475"/>
    </source>
</evidence>
<evidence type="ECO:0000256" key="6">
    <source>
        <dbReference type="ARBA" id="ARBA00023118"/>
    </source>
</evidence>
<keyword evidence="2" id="KW-1003">Cell membrane</keyword>
<evidence type="ECO:0000259" key="9">
    <source>
        <dbReference type="Pfam" id="PF18967"/>
    </source>
</evidence>
<dbReference type="GO" id="GO:0005886">
    <property type="term" value="C:plasma membrane"/>
    <property type="evidence" value="ECO:0007669"/>
    <property type="project" value="UniProtKB-SubCell"/>
</dbReference>
<comment type="caution">
    <text evidence="10">The sequence shown here is derived from an EMBL/GenBank/DDBJ whole genome shotgun (WGS) entry which is preliminary data.</text>
</comment>
<keyword evidence="5 8" id="KW-1133">Transmembrane helix</keyword>
<evidence type="ECO:0000313" key="11">
    <source>
        <dbReference type="Proteomes" id="UP000308713"/>
    </source>
</evidence>
<keyword evidence="4" id="KW-0547">Nucleotide-binding</keyword>
<gene>
    <name evidence="10" type="ORF">FGF67_04395</name>
</gene>
<dbReference type="InterPro" id="IPR043760">
    <property type="entry name" value="PycTM_dom"/>
</dbReference>
<reference evidence="10 11" key="1">
    <citation type="submission" date="2019-05" db="EMBL/GenBank/DDBJ databases">
        <title>Tamlana fucoidanivorans sp. nov., isolated from the surface of algae collected from Fujian province in China.</title>
        <authorList>
            <person name="Li J."/>
        </authorList>
    </citation>
    <scope>NUCLEOTIDE SEQUENCE [LARGE SCALE GENOMIC DNA]</scope>
    <source>
        <strain evidence="10 11">CW2-9</strain>
    </source>
</reference>
<dbReference type="GO" id="GO:0051607">
    <property type="term" value="P:defense response to virus"/>
    <property type="evidence" value="ECO:0007669"/>
    <property type="project" value="UniProtKB-KW"/>
</dbReference>
<dbReference type="Proteomes" id="UP000308713">
    <property type="component" value="Unassembled WGS sequence"/>
</dbReference>
<dbReference type="EMBL" id="VDCS01000004">
    <property type="protein sequence ID" value="TNJ45626.1"/>
    <property type="molecule type" value="Genomic_DNA"/>
</dbReference>
<protein>
    <submittedName>
        <fullName evidence="10">ABC transporter ATP-binding protein</fullName>
    </submittedName>
</protein>
<sequence>MTYTLYRIVSQKNRHLDDLIDHYWGSINYIFSLIKASEIKAGLILSFYGIILNFVFKSIPHILQSIHNKTIFYILAGLWFISTVISIYYSIRCFIPKIEEKFDKNIFFFGDVIQKYGSIQEFSKTFHTISKDEDKLFDQLGQQIYVNSKIAASKFKNINRSLQFLAIGLLLMMVLALYYFVNS</sequence>
<evidence type="ECO:0000256" key="5">
    <source>
        <dbReference type="ARBA" id="ARBA00022989"/>
    </source>
</evidence>
<evidence type="ECO:0000256" key="3">
    <source>
        <dbReference type="ARBA" id="ARBA00022692"/>
    </source>
</evidence>
<proteinExistence type="predicted"/>
<evidence type="ECO:0000256" key="1">
    <source>
        <dbReference type="ARBA" id="ARBA00004236"/>
    </source>
</evidence>
<accession>A0A5C4SQ75</accession>
<feature type="domain" description="Pycsar effector protein" evidence="9">
    <location>
        <begin position="23"/>
        <end position="178"/>
    </location>
</feature>
<comment type="subcellular location">
    <subcellularLocation>
        <location evidence="1">Cell membrane</location>
    </subcellularLocation>
</comment>
<keyword evidence="7 8" id="KW-0472">Membrane</keyword>
<keyword evidence="11" id="KW-1185">Reference proteome</keyword>
<evidence type="ECO:0000313" key="10">
    <source>
        <dbReference type="EMBL" id="TNJ45626.1"/>
    </source>
</evidence>
<keyword evidence="10" id="KW-0067">ATP-binding</keyword>
<evidence type="ECO:0000256" key="8">
    <source>
        <dbReference type="SAM" id="Phobius"/>
    </source>
</evidence>
<feature type="transmembrane region" description="Helical" evidence="8">
    <location>
        <begin position="162"/>
        <end position="181"/>
    </location>
</feature>
<evidence type="ECO:0000256" key="4">
    <source>
        <dbReference type="ARBA" id="ARBA00022741"/>
    </source>
</evidence>
<dbReference type="GO" id="GO:0005524">
    <property type="term" value="F:ATP binding"/>
    <property type="evidence" value="ECO:0007669"/>
    <property type="project" value="UniProtKB-KW"/>
</dbReference>